<evidence type="ECO:0000256" key="1">
    <source>
        <dbReference type="ARBA" id="ARBA00022679"/>
    </source>
</evidence>
<organism evidence="4 5">
    <name type="scientific">Denitrificimonas caeni</name>
    <dbReference type="NCBI Taxonomy" id="521720"/>
    <lineage>
        <taxon>Bacteria</taxon>
        <taxon>Pseudomonadati</taxon>
        <taxon>Pseudomonadota</taxon>
        <taxon>Gammaproteobacteria</taxon>
        <taxon>Pseudomonadales</taxon>
        <taxon>Pseudomonadaceae</taxon>
        <taxon>Denitrificimonas</taxon>
    </lineage>
</organism>
<feature type="domain" description="N-acetyltransferase" evidence="3">
    <location>
        <begin position="1"/>
        <end position="146"/>
    </location>
</feature>
<dbReference type="PROSITE" id="PS51186">
    <property type="entry name" value="GNAT"/>
    <property type="match status" value="1"/>
</dbReference>
<dbReference type="GO" id="GO:0016747">
    <property type="term" value="F:acyltransferase activity, transferring groups other than amino-acyl groups"/>
    <property type="evidence" value="ECO:0007669"/>
    <property type="project" value="InterPro"/>
</dbReference>
<dbReference type="KEGG" id="dce:O6P33_03445"/>
<dbReference type="InterPro" id="IPR000182">
    <property type="entry name" value="GNAT_dom"/>
</dbReference>
<reference evidence="4 5" key="1">
    <citation type="submission" date="2022-12" db="EMBL/GenBank/DDBJ databases">
        <title>Coexistence and Characterization of a Novel Tigecycline Resistance gene tet(X) variant and blaNDM-1 in a Pseudomonas caeni Isolate of Chicken Origin.</title>
        <authorList>
            <person name="Lu X."/>
            <person name="Zhang L."/>
            <person name="Li R."/>
            <person name="Wang Z."/>
        </authorList>
    </citation>
    <scope>NUCLEOTIDE SEQUENCE [LARGE SCALE GENOMIC DNA]</scope>
    <source>
        <strain evidence="4 5">CE14</strain>
    </source>
</reference>
<keyword evidence="2" id="KW-0012">Acyltransferase</keyword>
<dbReference type="AlphaFoldDB" id="A0AAE9VR49"/>
<proteinExistence type="predicted"/>
<dbReference type="Proteomes" id="UP001212189">
    <property type="component" value="Chromosome"/>
</dbReference>
<name>A0AAE9VR49_9GAMM</name>
<evidence type="ECO:0000256" key="2">
    <source>
        <dbReference type="ARBA" id="ARBA00023315"/>
    </source>
</evidence>
<evidence type="ECO:0000259" key="3">
    <source>
        <dbReference type="PROSITE" id="PS51186"/>
    </source>
</evidence>
<dbReference type="InterPro" id="IPR050680">
    <property type="entry name" value="YpeA/RimI_acetyltransf"/>
</dbReference>
<dbReference type="RefSeq" id="WP_269818851.1">
    <property type="nucleotide sequence ID" value="NZ_CP114976.1"/>
</dbReference>
<gene>
    <name evidence="4" type="ORF">O6P33_03445</name>
</gene>
<keyword evidence="1" id="KW-0808">Transferase</keyword>
<dbReference type="SUPFAM" id="SSF55729">
    <property type="entry name" value="Acyl-CoA N-acyltransferases (Nat)"/>
    <property type="match status" value="1"/>
</dbReference>
<accession>A0AAE9VR49</accession>
<evidence type="ECO:0000313" key="5">
    <source>
        <dbReference type="Proteomes" id="UP001212189"/>
    </source>
</evidence>
<dbReference type="Gene3D" id="3.40.630.30">
    <property type="match status" value="1"/>
</dbReference>
<protein>
    <submittedName>
        <fullName evidence="4">GNAT family N-acetyltransferase</fullName>
    </submittedName>
</protein>
<dbReference type="InterPro" id="IPR016181">
    <property type="entry name" value="Acyl_CoA_acyltransferase"/>
</dbReference>
<dbReference type="Pfam" id="PF00583">
    <property type="entry name" value="Acetyltransf_1"/>
    <property type="match status" value="1"/>
</dbReference>
<keyword evidence="5" id="KW-1185">Reference proteome</keyword>
<dbReference type="EMBL" id="CP114976">
    <property type="protein sequence ID" value="WBE25908.1"/>
    <property type="molecule type" value="Genomic_DNA"/>
</dbReference>
<dbReference type="PANTHER" id="PTHR43420">
    <property type="entry name" value="ACETYLTRANSFERASE"/>
    <property type="match status" value="1"/>
</dbReference>
<sequence>MRIISANLEHLDQLTPMFIHYRELYGAMPQAEASKDFLTQRLSKQEAIILLAFAEDTLLGFCLVYPSFSSVSLRPIWILNDLYVAEGARRKQVAHKLLKAITEQARAKNAVRLRVSIHASNEIAQRLYESANFFEDRHFRNYILLL</sequence>
<evidence type="ECO:0000313" key="4">
    <source>
        <dbReference type="EMBL" id="WBE25908.1"/>
    </source>
</evidence>
<dbReference type="CDD" id="cd04301">
    <property type="entry name" value="NAT_SF"/>
    <property type="match status" value="1"/>
</dbReference>